<keyword evidence="3" id="KW-1185">Reference proteome</keyword>
<name>A0ABZ3EVR3_9FIRM</name>
<keyword evidence="1" id="KW-0812">Transmembrane</keyword>
<keyword evidence="1" id="KW-1133">Transmembrane helix</keyword>
<organism evidence="2 3">
    <name type="scientific">Kineothrix sedimenti</name>
    <dbReference type="NCBI Taxonomy" id="3123317"/>
    <lineage>
        <taxon>Bacteria</taxon>
        <taxon>Bacillati</taxon>
        <taxon>Bacillota</taxon>
        <taxon>Clostridia</taxon>
        <taxon>Lachnospirales</taxon>
        <taxon>Lachnospiraceae</taxon>
        <taxon>Kineothrix</taxon>
    </lineage>
</organism>
<dbReference type="EMBL" id="CP146256">
    <property type="protein sequence ID" value="XAH73422.1"/>
    <property type="molecule type" value="Genomic_DNA"/>
</dbReference>
<feature type="transmembrane region" description="Helical" evidence="1">
    <location>
        <begin position="7"/>
        <end position="29"/>
    </location>
</feature>
<keyword evidence="1" id="KW-0472">Membrane</keyword>
<evidence type="ECO:0000256" key="1">
    <source>
        <dbReference type="SAM" id="Phobius"/>
    </source>
</evidence>
<evidence type="ECO:0000313" key="3">
    <source>
        <dbReference type="Proteomes" id="UP001451571"/>
    </source>
</evidence>
<dbReference type="RefSeq" id="WP_342757029.1">
    <property type="nucleotide sequence ID" value="NZ_CP146256.1"/>
</dbReference>
<evidence type="ECO:0000313" key="2">
    <source>
        <dbReference type="EMBL" id="XAH73422.1"/>
    </source>
</evidence>
<accession>A0ABZ3EVR3</accession>
<gene>
    <name evidence="2" type="ORF">V6984_18260</name>
</gene>
<sequence>MKQYKKWLLIFIVMFAAAAAAVILLVVYVDPFFQYHEPLEDFPYVVDNQINQNPGMAKHMDYDSVILGSSMTVNFNTNWFQELMGLKTLKLSYSGAFPRDEANIMDIVFKSGHEVKAAFLGIDVITYTGGVEETKYPIPKYLYDDNVWNDISYVLNKDVLLEYILRPLADPDKTDLATVYASWWTEEYYNKQWVMHNYEQPEPVEEEADPENYVNNVTVNLDANICPYIEANPDTEFYIFYPPYSILFWNDVLRENHMEATMREYEYLTECLLEYDNVRVFFFPSQEWIVSDLDNYADYSHYHPDINRYMTECFASGECEVTKENLHAELTKMRDIVKTYDFEELFSVEY</sequence>
<proteinExistence type="predicted"/>
<protein>
    <submittedName>
        <fullName evidence="2">Uncharacterized protein</fullName>
    </submittedName>
</protein>
<reference evidence="2 3" key="1">
    <citation type="submission" date="2024-02" db="EMBL/GenBank/DDBJ databases">
        <title>Bacterial strain from lacustrine sediment.</title>
        <authorList>
            <person name="Petit C."/>
            <person name="Fadhlaoui K."/>
        </authorList>
    </citation>
    <scope>NUCLEOTIDE SEQUENCE [LARGE SCALE GENOMIC DNA]</scope>
    <source>
        <strain evidence="2 3">IPX-CK</strain>
    </source>
</reference>
<dbReference type="Proteomes" id="UP001451571">
    <property type="component" value="Chromosome"/>
</dbReference>